<accession>A0A368N2Z2</accession>
<gene>
    <name evidence="3" type="ORF">DQ356_01585</name>
</gene>
<dbReference type="PANTHER" id="PTHR12558">
    <property type="entry name" value="CELL DIVISION CYCLE 16,23,27"/>
    <property type="match status" value="1"/>
</dbReference>
<dbReference type="AlphaFoldDB" id="A0A368N2Z2"/>
<organism evidence="3 4">
    <name type="scientific">Chryseobacterium lacus</name>
    <dbReference type="NCBI Taxonomy" id="2058346"/>
    <lineage>
        <taxon>Bacteria</taxon>
        <taxon>Pseudomonadati</taxon>
        <taxon>Bacteroidota</taxon>
        <taxon>Flavobacteriia</taxon>
        <taxon>Flavobacteriales</taxon>
        <taxon>Weeksellaceae</taxon>
        <taxon>Chryseobacterium group</taxon>
        <taxon>Chryseobacterium</taxon>
    </lineage>
</organism>
<feature type="repeat" description="TPR" evidence="1">
    <location>
        <begin position="207"/>
        <end position="240"/>
    </location>
</feature>
<keyword evidence="1" id="KW-0802">TPR repeat</keyword>
<feature type="repeat" description="TPR" evidence="1">
    <location>
        <begin position="433"/>
        <end position="466"/>
    </location>
</feature>
<keyword evidence="2" id="KW-0732">Signal</keyword>
<proteinExistence type="predicted"/>
<dbReference type="InterPro" id="IPR019734">
    <property type="entry name" value="TPR_rpt"/>
</dbReference>
<evidence type="ECO:0000256" key="1">
    <source>
        <dbReference type="PROSITE-ProRule" id="PRU00339"/>
    </source>
</evidence>
<dbReference type="InterPro" id="IPR011990">
    <property type="entry name" value="TPR-like_helical_dom_sf"/>
</dbReference>
<dbReference type="EMBL" id="QPIE01000001">
    <property type="protein sequence ID" value="RCU44927.1"/>
    <property type="molecule type" value="Genomic_DNA"/>
</dbReference>
<dbReference type="OrthoDB" id="638548at2"/>
<dbReference type="Proteomes" id="UP000252172">
    <property type="component" value="Unassembled WGS sequence"/>
</dbReference>
<dbReference type="Gene3D" id="1.25.40.10">
    <property type="entry name" value="Tetratricopeptide repeat domain"/>
    <property type="match status" value="3"/>
</dbReference>
<dbReference type="PROSITE" id="PS50005">
    <property type="entry name" value="TPR"/>
    <property type="match status" value="2"/>
</dbReference>
<protein>
    <recommendedName>
        <fullName evidence="5">Tetratricopeptide repeat protein</fullName>
    </recommendedName>
</protein>
<feature type="chain" id="PRO_5016571246" description="Tetratricopeptide repeat protein" evidence="2">
    <location>
        <begin position="27"/>
        <end position="559"/>
    </location>
</feature>
<evidence type="ECO:0000313" key="3">
    <source>
        <dbReference type="EMBL" id="RCU44927.1"/>
    </source>
</evidence>
<keyword evidence="4" id="KW-1185">Reference proteome</keyword>
<dbReference type="SMART" id="SM00028">
    <property type="entry name" value="TPR"/>
    <property type="match status" value="6"/>
</dbReference>
<feature type="signal peptide" evidence="2">
    <location>
        <begin position="1"/>
        <end position="26"/>
    </location>
</feature>
<dbReference type="RefSeq" id="WP_114302696.1">
    <property type="nucleotide sequence ID" value="NZ_QPIE01000001.1"/>
</dbReference>
<reference evidence="3 4" key="1">
    <citation type="submission" date="2018-07" db="EMBL/GenBank/DDBJ databases">
        <title>Chryseobacterium lacus sp. nov., isolated from lake water.</title>
        <authorList>
            <person name="Li C.-M."/>
        </authorList>
    </citation>
    <scope>NUCLEOTIDE SEQUENCE [LARGE SCALE GENOMIC DNA]</scope>
    <source>
        <strain evidence="3 4">YLOS41</strain>
    </source>
</reference>
<evidence type="ECO:0000313" key="4">
    <source>
        <dbReference type="Proteomes" id="UP000252172"/>
    </source>
</evidence>
<comment type="caution">
    <text evidence="3">The sequence shown here is derived from an EMBL/GenBank/DDBJ whole genome shotgun (WGS) entry which is preliminary data.</text>
</comment>
<evidence type="ECO:0000256" key="2">
    <source>
        <dbReference type="SAM" id="SignalP"/>
    </source>
</evidence>
<dbReference type="SUPFAM" id="SSF48452">
    <property type="entry name" value="TPR-like"/>
    <property type="match status" value="2"/>
</dbReference>
<evidence type="ECO:0008006" key="5">
    <source>
        <dbReference type="Google" id="ProtNLM"/>
    </source>
</evidence>
<sequence length="559" mass="62246">MKNVMNISKKVVLGVAVGFFANFTFAQSLQEGITSIDSHKYAQAKKNFEEMISKSASAENYFYLGNTYLTQTEPDFTKAEEYFRKGLAADSKDYLNKIGLATIKLGKGNKAAAIAEIQKIVKDSRERDPEVLFRAGQALTLFEKNNDADLAVQFLDKAIEKSRKGVPAHYYYTLGDAFRLKLTNSPQVAGDAMTAYDKALPVAANKASVYTRMGTLWMQAQQWQKARQEITKAIAADPTYAPAYKALANYEIRFQQAANATKALENYAKYADEDPDTQLEIAKLYFTNQNYANARATLNKVFPVVQDPIKYKLRAYLDYADKNYTQAQADLNTFITTVTDKARIYPADRGLEGLIIAGLAKDEKDEAKKSAMMQEAEQKITIAKNAKDQTLDWDAEIIKIKGGGANVAAANAGPTSPAIEALKKQIAANPNDVDAIVKLGAAYQEVQNWDAAILTWDKMIAISPTWAYSYYAKGSAYQQLSNPEMAETSYQKFINTVLAQKPEEQEQQKETLSYAYYAVAFYNLEKNPAKAKEYAAKAVQLKPDYQDAIELNKQLNSDS</sequence>
<dbReference type="PANTHER" id="PTHR12558:SF13">
    <property type="entry name" value="CELL DIVISION CYCLE PROTEIN 27 HOMOLOG"/>
    <property type="match status" value="1"/>
</dbReference>
<name>A0A368N2Z2_9FLAO</name>